<sequence length="154" mass="16441">MVKPRNLWIALADGGHARFLSVDYNHKLHIEESIDATTVHSRSSALGSDRPGRVFESASSARHAVAARHDPHEAEMLKFLHLVGEILNGAAKRGAFERLILIAPAPALAELRTSLDPATAAKVVGTLAKDLVHMSNPEIATHLEALIGPAPGKS</sequence>
<evidence type="ECO:0000313" key="1">
    <source>
        <dbReference type="EMBL" id="HGC42912.1"/>
    </source>
</evidence>
<dbReference type="InterPro" id="IPR019291">
    <property type="entry name" value="Host_attachment_protein"/>
</dbReference>
<protein>
    <submittedName>
        <fullName evidence="1">Host attachment protein</fullName>
    </submittedName>
</protein>
<dbReference type="AlphaFoldDB" id="A0A8J4M651"/>
<dbReference type="Pfam" id="PF10116">
    <property type="entry name" value="Host_attach"/>
    <property type="match status" value="1"/>
</dbReference>
<gene>
    <name evidence="1" type="ORF">ENY07_06795</name>
</gene>
<reference evidence="1" key="1">
    <citation type="journal article" date="2020" name="mSystems">
        <title>Genome- and Community-Level Interaction Insights into Carbon Utilization and Element Cycling Functions of Hydrothermarchaeota in Hydrothermal Sediment.</title>
        <authorList>
            <person name="Zhou Z."/>
            <person name="Liu Y."/>
            <person name="Xu W."/>
            <person name="Pan J."/>
            <person name="Luo Z.H."/>
            <person name="Li M."/>
        </authorList>
    </citation>
    <scope>NUCLEOTIDE SEQUENCE</scope>
    <source>
        <strain evidence="1">SpSt-997</strain>
    </source>
</reference>
<accession>A0A8J4M651</accession>
<comment type="caution">
    <text evidence="1">The sequence shown here is derived from an EMBL/GenBank/DDBJ whole genome shotgun (WGS) entry which is preliminary data.</text>
</comment>
<dbReference type="EMBL" id="DTQM01000128">
    <property type="protein sequence ID" value="HGC42912.1"/>
    <property type="molecule type" value="Genomic_DNA"/>
</dbReference>
<name>A0A8J4M651_9PROT</name>
<organism evidence="1">
    <name type="scientific">Acidicaldus sp</name>
    <dbReference type="NCBI Taxonomy" id="1872105"/>
    <lineage>
        <taxon>Bacteria</taxon>
        <taxon>Pseudomonadati</taxon>
        <taxon>Pseudomonadota</taxon>
        <taxon>Alphaproteobacteria</taxon>
        <taxon>Acetobacterales</taxon>
        <taxon>Acetobacteraceae</taxon>
        <taxon>Acidicaldus</taxon>
    </lineage>
</organism>
<proteinExistence type="predicted"/>